<dbReference type="EMBL" id="GBRH01177260">
    <property type="protein sequence ID" value="JAE20636.1"/>
    <property type="molecule type" value="Transcribed_RNA"/>
</dbReference>
<protein>
    <submittedName>
        <fullName evidence="1">Uncharacterized protein</fullName>
    </submittedName>
</protein>
<name>A0A0A9GDM8_ARUDO</name>
<proteinExistence type="predicted"/>
<reference evidence="1" key="1">
    <citation type="submission" date="2014-09" db="EMBL/GenBank/DDBJ databases">
        <authorList>
            <person name="Magalhaes I.L.F."/>
            <person name="Oliveira U."/>
            <person name="Santos F.R."/>
            <person name="Vidigal T.H.D.A."/>
            <person name="Brescovit A.D."/>
            <person name="Santos A.J."/>
        </authorList>
    </citation>
    <scope>NUCLEOTIDE SEQUENCE</scope>
    <source>
        <tissue evidence="1">Shoot tissue taken approximately 20 cm above the soil surface</tissue>
    </source>
</reference>
<accession>A0A0A9GDM8</accession>
<sequence>MKTGVHEWDEDLIKSTIYAYDVAEILGIELSNQVDDDYLAWHYEKSGLFTVRSAYKLALRDMMNNHSQGQGSNNADGSRELWKTIWSAEVPLKIKVFA</sequence>
<evidence type="ECO:0000313" key="1">
    <source>
        <dbReference type="EMBL" id="JAE20636.1"/>
    </source>
</evidence>
<organism evidence="1">
    <name type="scientific">Arundo donax</name>
    <name type="common">Giant reed</name>
    <name type="synonym">Donax arundinaceus</name>
    <dbReference type="NCBI Taxonomy" id="35708"/>
    <lineage>
        <taxon>Eukaryota</taxon>
        <taxon>Viridiplantae</taxon>
        <taxon>Streptophyta</taxon>
        <taxon>Embryophyta</taxon>
        <taxon>Tracheophyta</taxon>
        <taxon>Spermatophyta</taxon>
        <taxon>Magnoliopsida</taxon>
        <taxon>Liliopsida</taxon>
        <taxon>Poales</taxon>
        <taxon>Poaceae</taxon>
        <taxon>PACMAD clade</taxon>
        <taxon>Arundinoideae</taxon>
        <taxon>Arundineae</taxon>
        <taxon>Arundo</taxon>
    </lineage>
</organism>
<dbReference type="AlphaFoldDB" id="A0A0A9GDM8"/>
<reference evidence="1" key="2">
    <citation type="journal article" date="2015" name="Data Brief">
        <title>Shoot transcriptome of the giant reed, Arundo donax.</title>
        <authorList>
            <person name="Barrero R.A."/>
            <person name="Guerrero F.D."/>
            <person name="Moolhuijzen P."/>
            <person name="Goolsby J.A."/>
            <person name="Tidwell J."/>
            <person name="Bellgard S.E."/>
            <person name="Bellgard M.I."/>
        </authorList>
    </citation>
    <scope>NUCLEOTIDE SEQUENCE</scope>
    <source>
        <tissue evidence="1">Shoot tissue taken approximately 20 cm above the soil surface</tissue>
    </source>
</reference>